<proteinExistence type="predicted"/>
<reference evidence="2 3" key="1">
    <citation type="submission" date="2017-03" db="EMBL/GenBank/DDBJ databases">
        <authorList>
            <person name="Afonso C.L."/>
            <person name="Miller P.J."/>
            <person name="Scott M.A."/>
            <person name="Spackman E."/>
            <person name="Goraichik I."/>
            <person name="Dimitrov K.M."/>
            <person name="Suarez D.L."/>
            <person name="Swayne D.E."/>
        </authorList>
    </citation>
    <scope>NUCLEOTIDE SEQUENCE [LARGE SCALE GENOMIC DNA]</scope>
    <source>
        <strain evidence="2 3">CECT 8397</strain>
    </source>
</reference>
<keyword evidence="1" id="KW-0812">Transmembrane</keyword>
<dbReference type="Proteomes" id="UP000193623">
    <property type="component" value="Unassembled WGS sequence"/>
</dbReference>
<evidence type="ECO:0000313" key="3">
    <source>
        <dbReference type="Proteomes" id="UP000193623"/>
    </source>
</evidence>
<feature type="transmembrane region" description="Helical" evidence="1">
    <location>
        <begin position="21"/>
        <end position="46"/>
    </location>
</feature>
<keyword evidence="3" id="KW-1185">Reference proteome</keyword>
<organism evidence="2 3">
    <name type="scientific">Pseudooctadecabacter jejudonensis</name>
    <dbReference type="NCBI Taxonomy" id="1391910"/>
    <lineage>
        <taxon>Bacteria</taxon>
        <taxon>Pseudomonadati</taxon>
        <taxon>Pseudomonadota</taxon>
        <taxon>Alphaproteobacteria</taxon>
        <taxon>Rhodobacterales</taxon>
        <taxon>Paracoccaceae</taxon>
        <taxon>Pseudooctadecabacter</taxon>
    </lineage>
</organism>
<accession>A0A1Y5RH69</accession>
<evidence type="ECO:0000256" key="1">
    <source>
        <dbReference type="SAM" id="Phobius"/>
    </source>
</evidence>
<dbReference type="AlphaFoldDB" id="A0A1Y5RH69"/>
<name>A0A1Y5RH69_9RHOB</name>
<protein>
    <submittedName>
        <fullName evidence="2">Uncharacterized protein</fullName>
    </submittedName>
</protein>
<evidence type="ECO:0000313" key="2">
    <source>
        <dbReference type="EMBL" id="SLN17337.1"/>
    </source>
</evidence>
<gene>
    <name evidence="2" type="ORF">PSJ8397_00547</name>
</gene>
<keyword evidence="1" id="KW-1133">Transmembrane helix</keyword>
<sequence>MADYDFSKPAPDRSHRIPIDGGSGAGGVGFILAGLAIILVVLYAVFGGAAVPVDQTPAEVTAPAAPVADGAPAAPAQ</sequence>
<dbReference type="RefSeq" id="WP_085862999.1">
    <property type="nucleotide sequence ID" value="NZ_FWFT01000001.1"/>
</dbReference>
<keyword evidence="1" id="KW-0472">Membrane</keyword>
<dbReference type="EMBL" id="FWFT01000001">
    <property type="protein sequence ID" value="SLN17337.1"/>
    <property type="molecule type" value="Genomic_DNA"/>
</dbReference>